<evidence type="ECO:0000313" key="1">
    <source>
        <dbReference type="EMBL" id="ACL11088.1"/>
    </source>
</evidence>
<evidence type="ECO:0000313" key="2">
    <source>
        <dbReference type="Proteomes" id="UP000006903"/>
    </source>
</evidence>
<sequence length="39" mass="4784">MRVSFREFIGFLYLFWFAFSSRGSRGDKWRICLDNMLVM</sequence>
<organism evidence="1 2">
    <name type="scientific">Desulfurococcus amylolyticus (strain DSM 18924 / JCM 16383 / VKM B-2413 / 1221n)</name>
    <name type="common">Desulfurococcus kamchatkensis</name>
    <dbReference type="NCBI Taxonomy" id="490899"/>
    <lineage>
        <taxon>Archaea</taxon>
        <taxon>Thermoproteota</taxon>
        <taxon>Thermoprotei</taxon>
        <taxon>Desulfurococcales</taxon>
        <taxon>Desulfurococcaceae</taxon>
        <taxon>Desulfurococcus</taxon>
    </lineage>
</organism>
<dbReference type="STRING" id="490899.DKAM_0762"/>
<protein>
    <submittedName>
        <fullName evidence="1">Uncharacterized protein</fullName>
    </submittedName>
</protein>
<accession>B8D4Q7</accession>
<dbReference type="AlphaFoldDB" id="B8D4Q7"/>
<proteinExistence type="predicted"/>
<dbReference type="HOGENOM" id="CLU_3302575_0_0_2"/>
<dbReference type="EMBL" id="CP001140">
    <property type="protein sequence ID" value="ACL11088.1"/>
    <property type="molecule type" value="Genomic_DNA"/>
</dbReference>
<name>B8D4Q7_DESA1</name>
<dbReference type="KEGG" id="dka:DKAM_0762"/>
<gene>
    <name evidence="1" type="ordered locus">DKAM_0762</name>
</gene>
<reference evidence="1 2" key="1">
    <citation type="journal article" date="2009" name="J. Bacteriol.">
        <title>Complete genome sequence of the anaerobic, protein-degrading hyperthermophilic crenarchaeon Desulfurococcus kamchatkensis.</title>
        <authorList>
            <person name="Ravin N.V."/>
            <person name="Mardanov A.V."/>
            <person name="Beletsky A.V."/>
            <person name="Kublanov I.V."/>
            <person name="Kolganova T.V."/>
            <person name="Lebedinsky A.V."/>
            <person name="Chernyh N.A."/>
            <person name="Bonch-Osmolovskaya E.A."/>
            <person name="Skryabin K.G."/>
        </authorList>
    </citation>
    <scope>NUCLEOTIDE SEQUENCE [LARGE SCALE GENOMIC DNA]</scope>
    <source>
        <strain evidence="2">DSM 18924 / JCM 16383 / VKM B-2413 / 1221n</strain>
    </source>
</reference>
<dbReference type="Proteomes" id="UP000006903">
    <property type="component" value="Chromosome"/>
</dbReference>